<protein>
    <submittedName>
        <fullName evidence="1">Uncharacterized protein</fullName>
    </submittedName>
</protein>
<keyword evidence="2" id="KW-1185">Reference proteome</keyword>
<comment type="caution">
    <text evidence="1">The sequence shown here is derived from an EMBL/GenBank/DDBJ whole genome shotgun (WGS) entry which is preliminary data.</text>
</comment>
<dbReference type="Proteomes" id="UP001310387">
    <property type="component" value="Unassembled WGS sequence"/>
</dbReference>
<dbReference type="EMBL" id="JBAGLP010000013">
    <property type="protein sequence ID" value="MEG3613515.1"/>
    <property type="molecule type" value="Genomic_DNA"/>
</dbReference>
<proteinExistence type="predicted"/>
<evidence type="ECO:0000313" key="1">
    <source>
        <dbReference type="EMBL" id="MEG3613515.1"/>
    </source>
</evidence>
<gene>
    <name evidence="1" type="ORF">V5O49_00040</name>
</gene>
<reference evidence="1" key="2">
    <citation type="submission" date="2024-02" db="EMBL/GenBank/DDBJ databases">
        <authorList>
            <person name="Prathaban M."/>
            <person name="Mythili R."/>
            <person name="Sharmila Devi N."/>
            <person name="Sobanaa M."/>
            <person name="Prathiviraj R."/>
            <person name="Selvin J."/>
        </authorList>
    </citation>
    <scope>NUCLEOTIDE SEQUENCE</scope>
    <source>
        <strain evidence="1">MP1014</strain>
    </source>
</reference>
<name>A0ABU7Z1Z8_9MICO</name>
<feature type="non-terminal residue" evidence="1">
    <location>
        <position position="1"/>
    </location>
</feature>
<organism evidence="1 2">
    <name type="scientific">Isoptericola haloaureus</name>
    <dbReference type="NCBI Taxonomy" id="1542902"/>
    <lineage>
        <taxon>Bacteria</taxon>
        <taxon>Bacillati</taxon>
        <taxon>Actinomycetota</taxon>
        <taxon>Actinomycetes</taxon>
        <taxon>Micrococcales</taxon>
        <taxon>Promicromonosporaceae</taxon>
        <taxon>Isoptericola</taxon>
    </lineage>
</organism>
<dbReference type="RefSeq" id="WP_332900444.1">
    <property type="nucleotide sequence ID" value="NZ_JBAGLP010000013.1"/>
</dbReference>
<evidence type="ECO:0000313" key="2">
    <source>
        <dbReference type="Proteomes" id="UP001310387"/>
    </source>
</evidence>
<sequence length="73" mass="7001">SMKTTVLSATVAVPAHLLPGGESAMVDLRGAGRVTGPLLGEQAGGAPGGPGVHGAVDVSEHALAVPPAKTPRG</sequence>
<accession>A0ABU7Z1Z8</accession>
<reference evidence="1" key="1">
    <citation type="journal article" date="2024" name="Antonie Van Leeuwenhoek">
        <title>Isoptericola haloaureus sp. nov., a dimorphic actinobacterium isolated from mangrove sediments of southeast India, implicating biosaline agricultural significance through nitrogen fixation and salt tolerance genes.</title>
        <authorList>
            <person name="Prathaban M."/>
            <person name="Prathiviraj R."/>
            <person name="Ravichandran M."/>
            <person name="Natarajan S.D."/>
            <person name="Sobanaa M."/>
            <person name="Hari Krishna Kumar S."/>
            <person name="Chandrasekar V."/>
            <person name="Selvin J."/>
        </authorList>
    </citation>
    <scope>NUCLEOTIDE SEQUENCE</scope>
    <source>
        <strain evidence="1">MP1014</strain>
    </source>
</reference>